<protein>
    <submittedName>
        <fullName evidence="2">Uu.00g146870.m01.CDS01</fullName>
    </submittedName>
</protein>
<accession>A0AAI8YJL0</accession>
<feature type="chain" id="PRO_5042598105" evidence="1">
    <location>
        <begin position="21"/>
        <end position="76"/>
    </location>
</feature>
<dbReference type="Proteomes" id="UP001295740">
    <property type="component" value="Unassembled WGS sequence"/>
</dbReference>
<gene>
    <name evidence="2" type="ORF">KHLLAP_LOCUS10129</name>
</gene>
<keyword evidence="3" id="KW-1185">Reference proteome</keyword>
<comment type="caution">
    <text evidence="2">The sequence shown here is derived from an EMBL/GenBank/DDBJ whole genome shotgun (WGS) entry which is preliminary data.</text>
</comment>
<reference evidence="2" key="1">
    <citation type="submission" date="2023-10" db="EMBL/GenBank/DDBJ databases">
        <authorList>
            <person name="Hackl T."/>
        </authorList>
    </citation>
    <scope>NUCLEOTIDE SEQUENCE</scope>
</reference>
<evidence type="ECO:0000313" key="2">
    <source>
        <dbReference type="EMBL" id="CAJ2509661.1"/>
    </source>
</evidence>
<name>A0AAI8YJL0_9PEZI</name>
<evidence type="ECO:0000313" key="3">
    <source>
        <dbReference type="Proteomes" id="UP001295740"/>
    </source>
</evidence>
<dbReference type="EMBL" id="CAUWAG010000012">
    <property type="protein sequence ID" value="CAJ2509661.1"/>
    <property type="molecule type" value="Genomic_DNA"/>
</dbReference>
<organism evidence="2 3">
    <name type="scientific">Anthostomella pinea</name>
    <dbReference type="NCBI Taxonomy" id="933095"/>
    <lineage>
        <taxon>Eukaryota</taxon>
        <taxon>Fungi</taxon>
        <taxon>Dikarya</taxon>
        <taxon>Ascomycota</taxon>
        <taxon>Pezizomycotina</taxon>
        <taxon>Sordariomycetes</taxon>
        <taxon>Xylariomycetidae</taxon>
        <taxon>Xylariales</taxon>
        <taxon>Xylariaceae</taxon>
        <taxon>Anthostomella</taxon>
    </lineage>
</organism>
<proteinExistence type="predicted"/>
<keyword evidence="1" id="KW-0732">Signal</keyword>
<dbReference type="AlphaFoldDB" id="A0AAI8YJL0"/>
<feature type="signal peptide" evidence="1">
    <location>
        <begin position="1"/>
        <end position="20"/>
    </location>
</feature>
<evidence type="ECO:0000256" key="1">
    <source>
        <dbReference type="SAM" id="SignalP"/>
    </source>
</evidence>
<sequence length="76" mass="8396">MIWPPVLVFFLMTRTEPVLAVSTPGNDMLSLLLVSLWSIDSIDTASTVKVDLEVDLGLFEYAAIDATRNHRETAGM</sequence>